<evidence type="ECO:0000313" key="4">
    <source>
        <dbReference type="Proteomes" id="UP001605990"/>
    </source>
</evidence>
<evidence type="ECO:0000313" key="3">
    <source>
        <dbReference type="EMBL" id="MFG6300331.1"/>
    </source>
</evidence>
<dbReference type="InterPro" id="IPR000415">
    <property type="entry name" value="Nitroreductase-like"/>
</dbReference>
<organism evidence="3 4">
    <name type="scientific">Streptomyces rochei</name>
    <name type="common">Streptomyces parvullus</name>
    <dbReference type="NCBI Taxonomy" id="1928"/>
    <lineage>
        <taxon>Bacteria</taxon>
        <taxon>Bacillati</taxon>
        <taxon>Actinomycetota</taxon>
        <taxon>Actinomycetes</taxon>
        <taxon>Kitasatosporales</taxon>
        <taxon>Streptomycetaceae</taxon>
        <taxon>Streptomyces</taxon>
        <taxon>Streptomyces rochei group</taxon>
    </lineage>
</organism>
<dbReference type="RefSeq" id="WP_394395845.1">
    <property type="nucleotide sequence ID" value="NZ_JBIENY010000478.1"/>
</dbReference>
<dbReference type="PANTHER" id="PTHR23026">
    <property type="entry name" value="NADPH NITROREDUCTASE"/>
    <property type="match status" value="1"/>
</dbReference>
<feature type="non-terminal residue" evidence="3">
    <location>
        <position position="1"/>
    </location>
</feature>
<dbReference type="EMBL" id="JBIENY010000478">
    <property type="protein sequence ID" value="MFG6300331.1"/>
    <property type="molecule type" value="Genomic_DNA"/>
</dbReference>
<feature type="region of interest" description="Disordered" evidence="1">
    <location>
        <begin position="199"/>
        <end position="222"/>
    </location>
</feature>
<dbReference type="Gene3D" id="3.40.109.10">
    <property type="entry name" value="NADH Oxidase"/>
    <property type="match status" value="1"/>
</dbReference>
<keyword evidence="4" id="KW-1185">Reference proteome</keyword>
<feature type="domain" description="Nitroreductase" evidence="2">
    <location>
        <begin position="13"/>
        <end position="177"/>
    </location>
</feature>
<comment type="caution">
    <text evidence="3">The sequence shown here is derived from an EMBL/GenBank/DDBJ whole genome shotgun (WGS) entry which is preliminary data.</text>
</comment>
<protein>
    <submittedName>
        <fullName evidence="3">Nitroreductase family protein</fullName>
    </submittedName>
</protein>
<evidence type="ECO:0000256" key="1">
    <source>
        <dbReference type="SAM" id="MobiDB-lite"/>
    </source>
</evidence>
<feature type="non-terminal residue" evidence="3">
    <location>
        <position position="222"/>
    </location>
</feature>
<dbReference type="InterPro" id="IPR029479">
    <property type="entry name" value="Nitroreductase"/>
</dbReference>
<dbReference type="InterPro" id="IPR050627">
    <property type="entry name" value="Nitroreductase/BluB"/>
</dbReference>
<proteinExistence type="predicted"/>
<accession>A0ABW7EB27</accession>
<dbReference type="Proteomes" id="UP001605990">
    <property type="component" value="Unassembled WGS sequence"/>
</dbReference>
<sequence length="222" mass="24619">GDDSDLAPLHPAITERHSSRFPFEAKRIPDDLRGELVEAARREGATLAFPAPWHLQHVLDVVRETEARVLTDRATERELGGVVPHRRSVGELYGRRRPGLRLRPHQKWRPGTPADFAGTRRVAGRDTAGFEAEPQLACVSGTHDRPEDWLRAGQAVERVLLLATADGLVGSLATQPLERPDLRWLLRDPVTGAGPPQMLLRLGRGPKGPWTPRRPVSEVLDV</sequence>
<dbReference type="SUPFAM" id="SSF55469">
    <property type="entry name" value="FMN-dependent nitroreductase-like"/>
    <property type="match status" value="1"/>
</dbReference>
<gene>
    <name evidence="3" type="ORF">ACGU38_33875</name>
</gene>
<evidence type="ECO:0000259" key="2">
    <source>
        <dbReference type="Pfam" id="PF00881"/>
    </source>
</evidence>
<dbReference type="Pfam" id="PF00881">
    <property type="entry name" value="Nitroreductase"/>
    <property type="match status" value="1"/>
</dbReference>
<reference evidence="3 4" key="1">
    <citation type="submission" date="2024-10" db="EMBL/GenBank/DDBJ databases">
        <title>Draft genome assembly of a novel steroid transforming actinomycete isolated from African clawed frog Xenopus laevis.</title>
        <authorList>
            <person name="Bragin E."/>
            <person name="Kollerov V."/>
            <person name="Donova M.V."/>
        </authorList>
    </citation>
    <scope>NUCLEOTIDE SEQUENCE [LARGE SCALE GENOMIC DNA]</scope>
    <source>
        <strain evidence="3 4">MTOC-St3</strain>
    </source>
</reference>
<name>A0ABW7EB27_STRRO</name>
<dbReference type="PANTHER" id="PTHR23026:SF123">
    <property type="entry name" value="NAD(P)H NITROREDUCTASE RV3131-RELATED"/>
    <property type="match status" value="1"/>
</dbReference>